<dbReference type="OrthoDB" id="7773041at2"/>
<dbReference type="EMBL" id="QPJL01000002">
    <property type="protein sequence ID" value="RCW88125.1"/>
    <property type="molecule type" value="Genomic_DNA"/>
</dbReference>
<feature type="region of interest" description="Disordered" evidence="1">
    <location>
        <begin position="138"/>
        <end position="159"/>
    </location>
</feature>
<evidence type="ECO:0000256" key="2">
    <source>
        <dbReference type="SAM" id="SignalP"/>
    </source>
</evidence>
<accession>A0A368Z6P0</accession>
<reference evidence="3 4" key="1">
    <citation type="submission" date="2018-07" db="EMBL/GenBank/DDBJ databases">
        <title>Genomic Encyclopedia of Type Strains, Phase III (KMG-III): the genomes of soil and plant-associated and newly described type strains.</title>
        <authorList>
            <person name="Whitman W."/>
        </authorList>
    </citation>
    <scope>NUCLEOTIDE SEQUENCE [LARGE SCALE GENOMIC DNA]</scope>
    <source>
        <strain evidence="3 4">CECT 8525</strain>
    </source>
</reference>
<gene>
    <name evidence="3" type="ORF">DFP89_10254</name>
</gene>
<dbReference type="AlphaFoldDB" id="A0A368Z6P0"/>
<protein>
    <submittedName>
        <fullName evidence="3">Uncharacterized protein</fullName>
    </submittedName>
</protein>
<evidence type="ECO:0000313" key="4">
    <source>
        <dbReference type="Proteomes" id="UP000253345"/>
    </source>
</evidence>
<name>A0A368Z6P0_9RHOB</name>
<feature type="compositionally biased region" description="Pro residues" evidence="1">
    <location>
        <begin position="148"/>
        <end position="159"/>
    </location>
</feature>
<comment type="caution">
    <text evidence="3">The sequence shown here is derived from an EMBL/GenBank/DDBJ whole genome shotgun (WGS) entry which is preliminary data.</text>
</comment>
<evidence type="ECO:0000313" key="3">
    <source>
        <dbReference type="EMBL" id="RCW88125.1"/>
    </source>
</evidence>
<keyword evidence="4" id="KW-1185">Reference proteome</keyword>
<sequence length="159" mass="17114">MHLAPVPAAMLTAFLAVPLFAQPAPTDSRPVVMMCQMIDESGTGWVPDFLMLTRQTSGPNIGRIEVFDPVLKTLVRHPIQAQITADNGKSRSYGWALAGVRNANGQRTDRLDYRLTVDKADGRARLSAVAQGYDNTMTGSGVCASPGPTAPEPARPPRR</sequence>
<feature type="chain" id="PRO_5016909413" evidence="2">
    <location>
        <begin position="22"/>
        <end position="159"/>
    </location>
</feature>
<organism evidence="3 4">
    <name type="scientific">Paracoccus lutimaris</name>
    <dbReference type="NCBI Taxonomy" id="1490030"/>
    <lineage>
        <taxon>Bacteria</taxon>
        <taxon>Pseudomonadati</taxon>
        <taxon>Pseudomonadota</taxon>
        <taxon>Alphaproteobacteria</taxon>
        <taxon>Rhodobacterales</taxon>
        <taxon>Paracoccaceae</taxon>
        <taxon>Paracoccus</taxon>
    </lineage>
</organism>
<dbReference type="Proteomes" id="UP000253345">
    <property type="component" value="Unassembled WGS sequence"/>
</dbReference>
<feature type="signal peptide" evidence="2">
    <location>
        <begin position="1"/>
        <end position="21"/>
    </location>
</feature>
<keyword evidence="2" id="KW-0732">Signal</keyword>
<dbReference type="RefSeq" id="WP_114347867.1">
    <property type="nucleotide sequence ID" value="NZ_QPJL01000002.1"/>
</dbReference>
<proteinExistence type="predicted"/>
<evidence type="ECO:0000256" key="1">
    <source>
        <dbReference type="SAM" id="MobiDB-lite"/>
    </source>
</evidence>